<dbReference type="GO" id="GO:0010468">
    <property type="term" value="P:regulation of gene expression"/>
    <property type="evidence" value="ECO:0007669"/>
    <property type="project" value="TreeGrafter"/>
</dbReference>
<keyword evidence="9" id="KW-1185">Reference proteome</keyword>
<name>A0AAD4KYD5_9EURO</name>
<dbReference type="RefSeq" id="XP_046076844.1">
    <property type="nucleotide sequence ID" value="XM_046213618.1"/>
</dbReference>
<feature type="compositionally biased region" description="Basic residues" evidence="7">
    <location>
        <begin position="255"/>
        <end position="273"/>
    </location>
</feature>
<dbReference type="Pfam" id="PF04000">
    <property type="entry name" value="Sas10_Utp3"/>
    <property type="match status" value="1"/>
</dbReference>
<feature type="region of interest" description="Disordered" evidence="7">
    <location>
        <begin position="148"/>
        <end position="280"/>
    </location>
</feature>
<accession>A0AAD4KYD5</accession>
<dbReference type="PANTHER" id="PTHR15341">
    <property type="entry name" value="SUN-COR STEROID HORMONE RECEPTOR CO-REPRESSOR"/>
    <property type="match status" value="1"/>
</dbReference>
<keyword evidence="4 6" id="KW-0694">RNA-binding</keyword>
<proteinExistence type="inferred from homology"/>
<dbReference type="GO" id="GO:0005730">
    <property type="term" value="C:nucleolus"/>
    <property type="evidence" value="ECO:0007669"/>
    <property type="project" value="TreeGrafter"/>
</dbReference>
<sequence>MDVANLLPAVEQLEYNIDDLEEALESLLDSSLEDTSKNLPLLDRAKLHVLLTYTLESLLFSYLKLDGVNVKDHAVQREIIRVKQYFAKIKDLETKPEKPKSSLDQQAARRFIAHGLSGNEKYDIERAEKLAKEKARAQLKAALLAKKQAATESSTPAVSHESKNTTTSSPNSDSSSDSESPDEVEEVQHEDPGNVFRDSTGYIGFTAEKETSEPTTAKMKARQRREEAESKKAEQRERRAGKAVKGEKQREIRKERRLKKNFKKKEKRAKEKKAKSEKSE</sequence>
<dbReference type="EMBL" id="JAJTJA010000002">
    <property type="protein sequence ID" value="KAH8703826.1"/>
    <property type="molecule type" value="Genomic_DNA"/>
</dbReference>
<feature type="compositionally biased region" description="Basic and acidic residues" evidence="7">
    <location>
        <begin position="224"/>
        <end position="254"/>
    </location>
</feature>
<gene>
    <name evidence="8" type="ORF">BGW36DRAFT_355226</name>
</gene>
<evidence type="ECO:0000313" key="9">
    <source>
        <dbReference type="Proteomes" id="UP001201262"/>
    </source>
</evidence>
<dbReference type="GO" id="GO:0003723">
    <property type="term" value="F:RNA binding"/>
    <property type="evidence" value="ECO:0007669"/>
    <property type="project" value="UniProtKB-UniRule"/>
</dbReference>
<dbReference type="Proteomes" id="UP001201262">
    <property type="component" value="Unassembled WGS sequence"/>
</dbReference>
<dbReference type="GO" id="GO:0000460">
    <property type="term" value="P:maturation of 5.8S rRNA"/>
    <property type="evidence" value="ECO:0007669"/>
    <property type="project" value="TreeGrafter"/>
</dbReference>
<comment type="similarity">
    <text evidence="2 6">Belongs to the C1D family.</text>
</comment>
<dbReference type="PANTHER" id="PTHR15341:SF3">
    <property type="entry name" value="NUCLEAR NUCLEIC ACID-BINDING PROTEIN C1D"/>
    <property type="match status" value="1"/>
</dbReference>
<reference evidence="8" key="1">
    <citation type="submission" date="2021-12" db="EMBL/GenBank/DDBJ databases">
        <title>Convergent genome expansion in fungi linked to evolution of root-endophyte symbiosis.</title>
        <authorList>
            <consortium name="DOE Joint Genome Institute"/>
            <person name="Ke Y.-H."/>
            <person name="Bonito G."/>
            <person name="Liao H.-L."/>
            <person name="Looney B."/>
            <person name="Rojas-Flechas A."/>
            <person name="Nash J."/>
            <person name="Hameed K."/>
            <person name="Schadt C."/>
            <person name="Martin F."/>
            <person name="Crous P.W."/>
            <person name="Miettinen O."/>
            <person name="Magnuson J.K."/>
            <person name="Labbe J."/>
            <person name="Jacobson D."/>
            <person name="Doktycz M.J."/>
            <person name="Veneault-Fourrey C."/>
            <person name="Kuo A."/>
            <person name="Mondo S."/>
            <person name="Calhoun S."/>
            <person name="Riley R."/>
            <person name="Ohm R."/>
            <person name="LaButti K."/>
            <person name="Andreopoulos B."/>
            <person name="Pangilinan J."/>
            <person name="Nolan M."/>
            <person name="Tritt A."/>
            <person name="Clum A."/>
            <person name="Lipzen A."/>
            <person name="Daum C."/>
            <person name="Barry K."/>
            <person name="Grigoriev I.V."/>
            <person name="Vilgalys R."/>
        </authorList>
    </citation>
    <scope>NUCLEOTIDE SEQUENCE</scope>
    <source>
        <strain evidence="8">PMI_201</strain>
    </source>
</reference>
<organism evidence="8 9">
    <name type="scientific">Talaromyces proteolyticus</name>
    <dbReference type="NCBI Taxonomy" id="1131652"/>
    <lineage>
        <taxon>Eukaryota</taxon>
        <taxon>Fungi</taxon>
        <taxon>Dikarya</taxon>
        <taxon>Ascomycota</taxon>
        <taxon>Pezizomycotina</taxon>
        <taxon>Eurotiomycetes</taxon>
        <taxon>Eurotiomycetidae</taxon>
        <taxon>Eurotiales</taxon>
        <taxon>Trichocomaceae</taxon>
        <taxon>Talaromyces</taxon>
        <taxon>Talaromyces sect. Bacilispori</taxon>
    </lineage>
</organism>
<dbReference type="InterPro" id="IPR007146">
    <property type="entry name" value="Sas10/Utp3/C1D"/>
</dbReference>
<dbReference type="GO" id="GO:0000178">
    <property type="term" value="C:exosome (RNase complex)"/>
    <property type="evidence" value="ECO:0007669"/>
    <property type="project" value="TreeGrafter"/>
</dbReference>
<dbReference type="InterPro" id="IPR011082">
    <property type="entry name" value="Exosome-assoc_fac/DNA_repair"/>
</dbReference>
<evidence type="ECO:0000256" key="2">
    <source>
        <dbReference type="ARBA" id="ARBA00009154"/>
    </source>
</evidence>
<evidence type="ECO:0000313" key="8">
    <source>
        <dbReference type="EMBL" id="KAH8703826.1"/>
    </source>
</evidence>
<evidence type="ECO:0000256" key="4">
    <source>
        <dbReference type="ARBA" id="ARBA00022884"/>
    </source>
</evidence>
<evidence type="ECO:0000256" key="6">
    <source>
        <dbReference type="RuleBase" id="RU368003"/>
    </source>
</evidence>
<dbReference type="AlphaFoldDB" id="A0AAD4KYD5"/>
<comment type="caution">
    <text evidence="8">The sequence shown here is derived from an EMBL/GenBank/DDBJ whole genome shotgun (WGS) entry which is preliminary data.</text>
</comment>
<evidence type="ECO:0000256" key="5">
    <source>
        <dbReference type="ARBA" id="ARBA00023242"/>
    </source>
</evidence>
<dbReference type="GO" id="GO:0003677">
    <property type="term" value="F:DNA binding"/>
    <property type="evidence" value="ECO:0007669"/>
    <property type="project" value="TreeGrafter"/>
</dbReference>
<evidence type="ECO:0000256" key="1">
    <source>
        <dbReference type="ARBA" id="ARBA00004123"/>
    </source>
</evidence>
<evidence type="ECO:0000256" key="7">
    <source>
        <dbReference type="SAM" id="MobiDB-lite"/>
    </source>
</evidence>
<keyword evidence="5 6" id="KW-0539">Nucleus</keyword>
<feature type="compositionally biased region" description="Low complexity" evidence="7">
    <location>
        <begin position="164"/>
        <end position="178"/>
    </location>
</feature>
<protein>
    <recommendedName>
        <fullName evidence="6">Exosome complex protein</fullName>
    </recommendedName>
</protein>
<evidence type="ECO:0000256" key="3">
    <source>
        <dbReference type="ARBA" id="ARBA00022552"/>
    </source>
</evidence>
<dbReference type="GeneID" id="70243905"/>
<comment type="function">
    <text evidence="6">Required for exosome-dependent processing of pre-rRNA and small nucleolar RNA (snRNA) precursors. Involved in processing of 35S pre-rRNA at the A0, A1 and A2 sites.</text>
</comment>
<keyword evidence="3 6" id="KW-0698">rRNA processing</keyword>
<comment type="subcellular location">
    <subcellularLocation>
        <location evidence="1 6">Nucleus</location>
    </subcellularLocation>
</comment>